<organism evidence="2 3">
    <name type="scientific">Neglectibacter timonensis</name>
    <dbReference type="NCBI Taxonomy" id="1776382"/>
    <lineage>
        <taxon>Bacteria</taxon>
        <taxon>Bacillati</taxon>
        <taxon>Bacillota</taxon>
        <taxon>Clostridia</taxon>
        <taxon>Eubacteriales</taxon>
        <taxon>Oscillospiraceae</taxon>
        <taxon>Neglectibacter</taxon>
    </lineage>
</organism>
<feature type="domain" description="Rhamnogalacturonase A/B/Epimerase-like pectate lyase" evidence="1">
    <location>
        <begin position="24"/>
        <end position="232"/>
    </location>
</feature>
<dbReference type="Gene3D" id="2.160.20.10">
    <property type="entry name" value="Single-stranded right-handed beta-helix, Pectin lyase-like"/>
    <property type="match status" value="2"/>
</dbReference>
<dbReference type="GO" id="GO:0016787">
    <property type="term" value="F:hydrolase activity"/>
    <property type="evidence" value="ECO:0007669"/>
    <property type="project" value="UniProtKB-KW"/>
</dbReference>
<name>A0ABT1RUH2_9FIRM</name>
<keyword evidence="2" id="KW-0378">Hydrolase</keyword>
<dbReference type="Proteomes" id="UP001524473">
    <property type="component" value="Unassembled WGS sequence"/>
</dbReference>
<dbReference type="Pfam" id="PF12708">
    <property type="entry name" value="Pect-lyase_RHGA_epim"/>
    <property type="match status" value="2"/>
</dbReference>
<evidence type="ECO:0000313" key="2">
    <source>
        <dbReference type="EMBL" id="MCQ4838314.1"/>
    </source>
</evidence>
<dbReference type="InterPro" id="IPR011050">
    <property type="entry name" value="Pectin_lyase_fold/virulence"/>
</dbReference>
<proteinExistence type="predicted"/>
<dbReference type="EMBL" id="JANFZH010000001">
    <property type="protein sequence ID" value="MCQ4838314.1"/>
    <property type="molecule type" value="Genomic_DNA"/>
</dbReference>
<evidence type="ECO:0000313" key="3">
    <source>
        <dbReference type="Proteomes" id="UP001524473"/>
    </source>
</evidence>
<dbReference type="InterPro" id="IPR012334">
    <property type="entry name" value="Pectin_lyas_fold"/>
</dbReference>
<feature type="domain" description="Rhamnogalacturonase A/B/Epimerase-like pectate lyase" evidence="1">
    <location>
        <begin position="348"/>
        <end position="476"/>
    </location>
</feature>
<gene>
    <name evidence="2" type="ORF">NE695_00115</name>
</gene>
<sequence length="949" mass="105715">MEISVYQKPFADGEAVQFSHREGDVTQALQEAINSLKREKGYGIIFLEEGVYLLSDTIYVPRAIRLIGWGKTRPRLVLKERSPGFQEDVPEDKGKSRYLLWFTDRVPDPGEAVADANAGTFYSALSNIDLEIGERNPCAVALRTHFAQHSFISHCRVCAGSGRAGLFDVGNELEDVAFEGGEYGIYTTRTSPSWPCLLMNARFSGQRRAAIHTREAGLTIVNLEVRDCPRAIEIEDGFCEKLYLEDGVFENISDCLVTAPLDRCAANQLSLRNLCGRRVNFIARLEESGRNVKPEQETFFLREFSHGLVMKGVSGQASLQTVCETEALSSFPLSFPKRIPDLPPQDEWVNVRELGAAGDGETDDTAVLQRAVDSHAVLYFPQGFYRLSDTLRLREHTALIGLNPISTRLMVKDNEPVFGGFGTPKPLLESGKGGGNLINGIAIDTAARNPRICGCKWTAGPDSYMNDVKFYGGHGSMNPGGENVPVYNESRTADSDPARKWDSQYWSLWITENGGGVFKDIWSASPYAAAGLFLSDTAAAGAMYAVSVEHHVRREVLMQNVSGWSFYALQTEEEVAESSWCQPLELSGCDSLTFADLYLFRVIWVDNAFPQAVLARDCRNTEFWNLHNFTQMKYTMDFTLRDADGGKAVRPWQLTRLTLNTERPAPKSGGRVERLADGFDNVDAICTDSRGNVYFCDSRKKNIYQLDCQTGLIRPVWDTPYRPLSLICDGEDRLLAVCEYFPPKGSGERYPKPADAEGTAYGAWYNTGSAIKVYAVDPQDPGRTMTVLECRDRAELTGVKTVVYPGNRWRDNNDHLSIVCRSWEKGWQAPDGATVIACCYDLVRACCLQKAVPGKPFLSADEFYKRTVRLQVNDACELFSPQVLEERGEYCSLELPSGTVCILDGGLFVYRQAGEPEYLEFPERPACMVPVGENTLVITARTALYRVRL</sequence>
<dbReference type="RefSeq" id="WP_066863800.1">
    <property type="nucleotide sequence ID" value="NZ_CABKVV010000013.1"/>
</dbReference>
<reference evidence="2 3" key="1">
    <citation type="submission" date="2022-06" db="EMBL/GenBank/DDBJ databases">
        <title>Isolation of gut microbiota from human fecal samples.</title>
        <authorList>
            <person name="Pamer E.G."/>
            <person name="Barat B."/>
            <person name="Waligurski E."/>
            <person name="Medina S."/>
            <person name="Paddock L."/>
            <person name="Mostad J."/>
        </authorList>
    </citation>
    <scope>NUCLEOTIDE SEQUENCE [LARGE SCALE GENOMIC DNA]</scope>
    <source>
        <strain evidence="2 3">DFI.9.73</strain>
    </source>
</reference>
<evidence type="ECO:0000259" key="1">
    <source>
        <dbReference type="Pfam" id="PF12708"/>
    </source>
</evidence>
<dbReference type="SUPFAM" id="SSF51126">
    <property type="entry name" value="Pectin lyase-like"/>
    <property type="match status" value="2"/>
</dbReference>
<dbReference type="SUPFAM" id="SSF63829">
    <property type="entry name" value="Calcium-dependent phosphotriesterase"/>
    <property type="match status" value="1"/>
</dbReference>
<dbReference type="InterPro" id="IPR024535">
    <property type="entry name" value="RHGA/B-epi-like_pectate_lyase"/>
</dbReference>
<comment type="caution">
    <text evidence="2">The sequence shown here is derived from an EMBL/GenBank/DDBJ whole genome shotgun (WGS) entry which is preliminary data.</text>
</comment>
<dbReference type="GeneID" id="90532397"/>
<keyword evidence="3" id="KW-1185">Reference proteome</keyword>
<accession>A0ABT1RUH2</accession>
<protein>
    <submittedName>
        <fullName evidence="2">Glycoside hydrolase family 55 protein</fullName>
    </submittedName>
</protein>